<keyword evidence="1" id="KW-0732">Signal</keyword>
<feature type="signal peptide" evidence="1">
    <location>
        <begin position="1"/>
        <end position="29"/>
    </location>
</feature>
<reference evidence="3" key="1">
    <citation type="submission" date="2015-04" db="EMBL/GenBank/DDBJ databases">
        <authorList>
            <person name="Syromyatnikov M.Y."/>
            <person name="Popov V.N."/>
        </authorList>
    </citation>
    <scope>NUCLEOTIDE SEQUENCE</scope>
    <source>
        <strain evidence="3">MO-1</strain>
    </source>
</reference>
<evidence type="ECO:0000259" key="2">
    <source>
        <dbReference type="PROSITE" id="PS51208"/>
    </source>
</evidence>
<protein>
    <recommendedName>
        <fullName evidence="2">Autotransporter domain-containing protein</fullName>
    </recommendedName>
</protein>
<name>A0A1S7LHH3_MAGMO</name>
<evidence type="ECO:0000256" key="1">
    <source>
        <dbReference type="SAM" id="SignalP"/>
    </source>
</evidence>
<proteinExistence type="predicted"/>
<dbReference type="InterPro" id="IPR005546">
    <property type="entry name" value="Autotransporte_beta"/>
</dbReference>
<feature type="chain" id="PRO_5012436114" description="Autotransporter domain-containing protein" evidence="1">
    <location>
        <begin position="30"/>
        <end position="328"/>
    </location>
</feature>
<sequence length="328" mass="35198">MAHSPKKLTAASTLALAGMLTLAAGSAQASYDCEYYPEYCIDETVQQRSSTTQTITLISRNATSAVKALRSKLRGGNNTAATGRLSGLSAGGQGNDMGAWIDGELMKSDDDQSNVESDLSSVAIGGDMRMGNSVVGVALAYQNIDNDSLNGTDSEVDSFSISPYYARSLTDNLLFDISVGYAWLEEDQSNNTSFDTERYFMGANLTGFVPNTGDWEFVARLSYIFSHDNADAYAAVAANDTSFAQASASLEGSYLFENWSPYAYVTFEQDLVYEVSSASTYDADGAKAGIGARLNISDRVVGEVGMTTSFGRDRYNAESILANLRVDF</sequence>
<dbReference type="SUPFAM" id="SSF103515">
    <property type="entry name" value="Autotransporter"/>
    <property type="match status" value="1"/>
</dbReference>
<dbReference type="PROSITE" id="PS51208">
    <property type="entry name" value="AUTOTRANSPORTER"/>
    <property type="match status" value="1"/>
</dbReference>
<feature type="domain" description="Autotransporter" evidence="2">
    <location>
        <begin position="92"/>
        <end position="328"/>
    </location>
</feature>
<gene>
    <name evidence="3" type="ORF">MAGMO_1339</name>
</gene>
<evidence type="ECO:0000313" key="3">
    <source>
        <dbReference type="EMBL" id="CRH05529.1"/>
    </source>
</evidence>
<dbReference type="Pfam" id="PF03797">
    <property type="entry name" value="Autotransporter"/>
    <property type="match status" value="1"/>
</dbReference>
<accession>A0A1S7LHH3</accession>
<dbReference type="SMART" id="SM00869">
    <property type="entry name" value="Autotransporter"/>
    <property type="match status" value="1"/>
</dbReference>
<dbReference type="Gene3D" id="2.40.128.130">
    <property type="entry name" value="Autotransporter beta-domain"/>
    <property type="match status" value="1"/>
</dbReference>
<organism evidence="3">
    <name type="scientific">Magnetococcus massalia (strain MO-1)</name>
    <dbReference type="NCBI Taxonomy" id="451514"/>
    <lineage>
        <taxon>Bacteria</taxon>
        <taxon>Pseudomonadati</taxon>
        <taxon>Pseudomonadota</taxon>
        <taxon>Magnetococcia</taxon>
        <taxon>Magnetococcales</taxon>
        <taxon>Magnetococcaceae</taxon>
        <taxon>Magnetococcus</taxon>
    </lineage>
</organism>
<dbReference type="EMBL" id="LO017727">
    <property type="protein sequence ID" value="CRH05529.1"/>
    <property type="molecule type" value="Genomic_DNA"/>
</dbReference>
<dbReference type="AlphaFoldDB" id="A0A1S7LHH3"/>
<dbReference type="InterPro" id="IPR036709">
    <property type="entry name" value="Autotransporte_beta_dom_sf"/>
</dbReference>